<organism evidence="4 5">
    <name type="scientific">Microlunatus endophyticus</name>
    <dbReference type="NCBI Taxonomy" id="1716077"/>
    <lineage>
        <taxon>Bacteria</taxon>
        <taxon>Bacillati</taxon>
        <taxon>Actinomycetota</taxon>
        <taxon>Actinomycetes</taxon>
        <taxon>Propionibacteriales</taxon>
        <taxon>Propionibacteriaceae</taxon>
        <taxon>Microlunatus</taxon>
    </lineage>
</organism>
<evidence type="ECO:0000256" key="1">
    <source>
        <dbReference type="ARBA" id="ARBA00001713"/>
    </source>
</evidence>
<name>A0A917W8C2_9ACTN</name>
<dbReference type="GO" id="GO:0006014">
    <property type="term" value="P:D-ribose metabolic process"/>
    <property type="evidence" value="ECO:0007669"/>
    <property type="project" value="TreeGrafter"/>
</dbReference>
<dbReference type="SUPFAM" id="SSF75445">
    <property type="entry name" value="D-ribose-5-phosphate isomerase (RpiA), lid domain"/>
    <property type="match status" value="1"/>
</dbReference>
<evidence type="ECO:0000313" key="5">
    <source>
        <dbReference type="Proteomes" id="UP000613840"/>
    </source>
</evidence>
<reference evidence="4" key="1">
    <citation type="journal article" date="2014" name="Int. J. Syst. Evol. Microbiol.">
        <title>Complete genome sequence of Corynebacterium casei LMG S-19264T (=DSM 44701T), isolated from a smear-ripened cheese.</title>
        <authorList>
            <consortium name="US DOE Joint Genome Institute (JGI-PGF)"/>
            <person name="Walter F."/>
            <person name="Albersmeier A."/>
            <person name="Kalinowski J."/>
            <person name="Ruckert C."/>
        </authorList>
    </citation>
    <scope>NUCLEOTIDE SEQUENCE</scope>
    <source>
        <strain evidence="4">CGMCC 4.7306</strain>
    </source>
</reference>
<dbReference type="InterPro" id="IPR037171">
    <property type="entry name" value="NagB/RpiA_transferase-like"/>
</dbReference>
<dbReference type="PANTHER" id="PTHR11934">
    <property type="entry name" value="RIBOSE-5-PHOSPHATE ISOMERASE"/>
    <property type="match status" value="1"/>
</dbReference>
<dbReference type="GO" id="GO:0009052">
    <property type="term" value="P:pentose-phosphate shunt, non-oxidative branch"/>
    <property type="evidence" value="ECO:0007669"/>
    <property type="project" value="UniProtKB-UniRule"/>
</dbReference>
<proteinExistence type="inferred from homology"/>
<feature type="binding site" evidence="3">
    <location>
        <begin position="99"/>
        <end position="102"/>
    </location>
    <ligand>
        <name>substrate</name>
    </ligand>
</feature>
<dbReference type="SUPFAM" id="SSF100950">
    <property type="entry name" value="NagB/RpiA/CoA transferase-like"/>
    <property type="match status" value="1"/>
</dbReference>
<comment type="catalytic activity">
    <reaction evidence="1 3">
        <text>aldehydo-D-ribose 5-phosphate = D-ribulose 5-phosphate</text>
        <dbReference type="Rhea" id="RHEA:14657"/>
        <dbReference type="ChEBI" id="CHEBI:58121"/>
        <dbReference type="ChEBI" id="CHEBI:58273"/>
        <dbReference type="EC" id="5.3.1.6"/>
    </reaction>
</comment>
<dbReference type="PANTHER" id="PTHR11934:SF0">
    <property type="entry name" value="RIBOSE-5-PHOSPHATE ISOMERASE"/>
    <property type="match status" value="1"/>
</dbReference>
<dbReference type="Proteomes" id="UP000613840">
    <property type="component" value="Unassembled WGS sequence"/>
</dbReference>
<dbReference type="GO" id="GO:0005829">
    <property type="term" value="C:cytosol"/>
    <property type="evidence" value="ECO:0007669"/>
    <property type="project" value="TreeGrafter"/>
</dbReference>
<feature type="active site" description="Proton acceptor" evidence="3">
    <location>
        <position position="121"/>
    </location>
</feature>
<gene>
    <name evidence="3 4" type="primary">rpiA</name>
    <name evidence="4" type="ORF">GCM10011575_45400</name>
</gene>
<keyword evidence="5" id="KW-1185">Reference proteome</keyword>
<evidence type="ECO:0000313" key="4">
    <source>
        <dbReference type="EMBL" id="GGL82094.1"/>
    </source>
</evidence>
<dbReference type="HAMAP" id="MF_00170">
    <property type="entry name" value="Rib_5P_isom_A"/>
    <property type="match status" value="1"/>
</dbReference>
<comment type="pathway">
    <text evidence="3">Carbohydrate degradation; pentose phosphate pathway; D-ribose 5-phosphate from D-ribulose 5-phosphate (non-oxidative stage): step 1/1.</text>
</comment>
<feature type="binding site" evidence="3">
    <location>
        <begin position="112"/>
        <end position="115"/>
    </location>
    <ligand>
        <name>substrate</name>
    </ligand>
</feature>
<dbReference type="AlphaFoldDB" id="A0A917W8C2"/>
<dbReference type="NCBIfam" id="NF001924">
    <property type="entry name" value="PRK00702.1"/>
    <property type="match status" value="1"/>
</dbReference>
<dbReference type="InterPro" id="IPR004788">
    <property type="entry name" value="Ribose5P_isomerase_type_A"/>
</dbReference>
<dbReference type="Gene3D" id="3.30.70.260">
    <property type="match status" value="1"/>
</dbReference>
<dbReference type="NCBIfam" id="TIGR00021">
    <property type="entry name" value="rpiA"/>
    <property type="match status" value="1"/>
</dbReference>
<protein>
    <recommendedName>
        <fullName evidence="3">Ribose-5-phosphate isomerase A</fullName>
        <ecNumber evidence="3">5.3.1.6</ecNumber>
    </recommendedName>
    <alternativeName>
        <fullName evidence="3">Phosphoriboisomerase A</fullName>
        <shortName evidence="3">PRI</shortName>
    </alternativeName>
</protein>
<sequence length="257" mass="27122">MTDSGSLPSRLTAGLSGQDLAKASAGIRAATDLCQNGMKLGLGSGSTAHAFVRALAERVRDGLDIVGVPTSTQTYDLAGELGVPLADLNDLVELDLTIDGTDQMAPDGSMIKGGGACLLWEKVVAKASRRVMIVADDTKLADHLGTFPLPIEVLPFGWRSSRKQIVELLADHGYENPDPVLRNRSDDLVITDSGNYILDVTLGTVTNQAELTVLLNQIPGVVENGFFVGIADGVVVGRPDGSSEIIQDLAGRDADRW</sequence>
<dbReference type="RefSeq" id="WP_188898147.1">
    <property type="nucleotide sequence ID" value="NZ_BMMZ01000017.1"/>
</dbReference>
<dbReference type="Gene3D" id="3.40.50.1360">
    <property type="match status" value="1"/>
</dbReference>
<dbReference type="FunFam" id="3.40.50.1360:FF:000001">
    <property type="entry name" value="Ribose-5-phosphate isomerase A"/>
    <property type="match status" value="1"/>
</dbReference>
<comment type="caution">
    <text evidence="4">The sequence shown here is derived from an EMBL/GenBank/DDBJ whole genome shotgun (WGS) entry which is preliminary data.</text>
</comment>
<accession>A0A917W8C2</accession>
<dbReference type="InterPro" id="IPR020672">
    <property type="entry name" value="Ribose5P_isomerase_typA_subgr"/>
</dbReference>
<feature type="binding site" evidence="3">
    <location>
        <position position="139"/>
    </location>
    <ligand>
        <name>substrate</name>
    </ligand>
</feature>
<dbReference type="EC" id="5.3.1.6" evidence="3"/>
<comment type="subunit">
    <text evidence="3">Homodimer.</text>
</comment>
<dbReference type="EMBL" id="BMMZ01000017">
    <property type="protein sequence ID" value="GGL82094.1"/>
    <property type="molecule type" value="Genomic_DNA"/>
</dbReference>
<dbReference type="Pfam" id="PF06026">
    <property type="entry name" value="Rib_5-P_isom_A"/>
    <property type="match status" value="1"/>
</dbReference>
<evidence type="ECO:0000256" key="3">
    <source>
        <dbReference type="HAMAP-Rule" id="MF_00170"/>
    </source>
</evidence>
<evidence type="ECO:0000256" key="2">
    <source>
        <dbReference type="ARBA" id="ARBA00023235"/>
    </source>
</evidence>
<feature type="binding site" evidence="3">
    <location>
        <begin position="44"/>
        <end position="47"/>
    </location>
    <ligand>
        <name>substrate</name>
    </ligand>
</feature>
<comment type="function">
    <text evidence="3">Catalyzes the reversible conversion of ribose-5-phosphate to ribulose 5-phosphate.</text>
</comment>
<dbReference type="CDD" id="cd01398">
    <property type="entry name" value="RPI_A"/>
    <property type="match status" value="1"/>
</dbReference>
<reference evidence="4" key="2">
    <citation type="submission" date="2020-09" db="EMBL/GenBank/DDBJ databases">
        <authorList>
            <person name="Sun Q."/>
            <person name="Zhou Y."/>
        </authorList>
    </citation>
    <scope>NUCLEOTIDE SEQUENCE</scope>
    <source>
        <strain evidence="4">CGMCC 4.7306</strain>
    </source>
</reference>
<dbReference type="GO" id="GO:0004751">
    <property type="term" value="F:ribose-5-phosphate isomerase activity"/>
    <property type="evidence" value="ECO:0007669"/>
    <property type="project" value="UniProtKB-UniRule"/>
</dbReference>
<keyword evidence="2 3" id="KW-0413">Isomerase</keyword>
<comment type="similarity">
    <text evidence="3">Belongs to the ribose 5-phosphate isomerase family.</text>
</comment>